<feature type="domain" description="Reelin" evidence="22">
    <location>
        <begin position="42"/>
        <end position="212"/>
    </location>
</feature>
<dbReference type="Proteomes" id="UP000593567">
    <property type="component" value="Unassembled WGS sequence"/>
</dbReference>
<accession>A0A7J7JS41</accession>
<dbReference type="CDD" id="cd08760">
    <property type="entry name" value="Cyt_b561_FRRS1_like"/>
    <property type="match status" value="1"/>
</dbReference>
<evidence type="ECO:0000259" key="20">
    <source>
        <dbReference type="PROSITE" id="PS50836"/>
    </source>
</evidence>
<keyword evidence="17 19" id="KW-0472">Membrane</keyword>
<dbReference type="Gene3D" id="1.20.120.1770">
    <property type="match status" value="1"/>
</dbReference>
<dbReference type="AlphaFoldDB" id="A0A7J7JS41"/>
<keyword evidence="16" id="KW-0044">Antibiotic</keyword>
<feature type="transmembrane region" description="Helical" evidence="19">
    <location>
        <begin position="607"/>
        <end position="631"/>
    </location>
</feature>
<feature type="transmembrane region" description="Helical" evidence="19">
    <location>
        <begin position="489"/>
        <end position="508"/>
    </location>
</feature>
<dbReference type="Pfam" id="PF03188">
    <property type="entry name" value="Cytochrom_B561"/>
    <property type="match status" value="1"/>
</dbReference>
<organism evidence="23 24">
    <name type="scientific">Bugula neritina</name>
    <name type="common">Brown bryozoan</name>
    <name type="synonym">Sertularia neritina</name>
    <dbReference type="NCBI Taxonomy" id="10212"/>
    <lineage>
        <taxon>Eukaryota</taxon>
        <taxon>Metazoa</taxon>
        <taxon>Spiralia</taxon>
        <taxon>Lophotrochozoa</taxon>
        <taxon>Bryozoa</taxon>
        <taxon>Gymnolaemata</taxon>
        <taxon>Cheilostomatida</taxon>
        <taxon>Flustrina</taxon>
        <taxon>Buguloidea</taxon>
        <taxon>Bugulidae</taxon>
        <taxon>Bugula</taxon>
    </lineage>
</organism>
<keyword evidence="9" id="KW-0399">Innate immunity</keyword>
<evidence type="ECO:0000256" key="2">
    <source>
        <dbReference type="ARBA" id="ARBA00004141"/>
    </source>
</evidence>
<feature type="transmembrane region" description="Helical" evidence="19">
    <location>
        <begin position="410"/>
        <end position="429"/>
    </location>
</feature>
<evidence type="ECO:0000256" key="8">
    <source>
        <dbReference type="ARBA" id="ARBA00022529"/>
    </source>
</evidence>
<dbReference type="EMBL" id="VXIV02001850">
    <property type="protein sequence ID" value="KAF6029162.1"/>
    <property type="molecule type" value="Genomic_DNA"/>
</dbReference>
<dbReference type="InterPro" id="IPR006593">
    <property type="entry name" value="Cyt_b561/ferric_Rdtase_TM"/>
</dbReference>
<evidence type="ECO:0000256" key="7">
    <source>
        <dbReference type="ARBA" id="ARBA00022525"/>
    </source>
</evidence>
<keyword evidence="15" id="KW-0408">Iron</keyword>
<dbReference type="InterPro" id="IPR002861">
    <property type="entry name" value="Reeler_dom"/>
</dbReference>
<keyword evidence="6" id="KW-0813">Transport</keyword>
<evidence type="ECO:0000256" key="3">
    <source>
        <dbReference type="ARBA" id="ARBA00004613"/>
    </source>
</evidence>
<sequence>MIMIVLLMYIVSLSDYKITHVVDITLASSTMLPCLVLIALLCTGVHGTSNGAPDSVCQNANMFPSGHNSAAATGPSPYSITVDAEQYAAGASLTVTLVGSRSFKGFLILALPFDDDTGEPIGSFEVANPANSNLGQVQCGKGLTHTKDFSSSPSDKIVLKWNAPSAVAGNIIFYATFVESFSTFWVKLASAPIWDGVSPRPIVTEPSAPTDPPPIAAVSVTGCESTKSCYHDCSNDGKSCNFILTWVKNTGEDTVEIEMFGALAESESYLALGLSPKPEMMDVSIISCSADSRRRGFVEVFYAENRTVPGAVLDSTVLVNPSVSIQTASSPKTISCRFTYDNNAAKAHNKLKDLNDPMYAFIARGPYSGVLAQHTKLPKISPKKISFLASSKILLVGSYIQGLVKAHACLMILAWVFCASVGVILARYYKPMWEDTKACGQKVWFSYHRALMLSAMFLTIIGFVCILVYKDGLFQVNHLQLPRKAHPILGLIAFICSLLNPLIAAFRCHPGDSKRPIFNWIHWFFGTVAHVFAIVAIFLGMLFESVTLPSWITYVMMAFCLFHVCVEFILEIHQCCMYDKNRDRQELEKTDGKEVKYAGRGFKCAMLALYMIVVSIITVVLVVVVAVWGSVAGTFS</sequence>
<evidence type="ECO:0000256" key="18">
    <source>
        <dbReference type="ARBA" id="ARBA00023180"/>
    </source>
</evidence>
<dbReference type="OrthoDB" id="6372137at2759"/>
<name>A0A7J7JS41_BUGNE</name>
<gene>
    <name evidence="23" type="ORF">EB796_012508</name>
</gene>
<evidence type="ECO:0000256" key="14">
    <source>
        <dbReference type="ARBA" id="ARBA00022989"/>
    </source>
</evidence>
<keyword evidence="14 19" id="KW-1133">Transmembrane helix</keyword>
<keyword evidence="10 19" id="KW-0812">Transmembrane</keyword>
<comment type="similarity">
    <text evidence="4">Belongs to the insect defense protein family.</text>
</comment>
<dbReference type="InterPro" id="IPR042307">
    <property type="entry name" value="Reeler_sf"/>
</dbReference>
<feature type="transmembrane region" description="Helical" evidence="19">
    <location>
        <begin position="520"/>
        <end position="539"/>
    </location>
</feature>
<evidence type="ECO:0000256" key="6">
    <source>
        <dbReference type="ARBA" id="ARBA00022448"/>
    </source>
</evidence>
<evidence type="ECO:0000256" key="17">
    <source>
        <dbReference type="ARBA" id="ARBA00023136"/>
    </source>
</evidence>
<evidence type="ECO:0000256" key="16">
    <source>
        <dbReference type="ARBA" id="ARBA00023022"/>
    </source>
</evidence>
<evidence type="ECO:0000256" key="13">
    <source>
        <dbReference type="ARBA" id="ARBA00022982"/>
    </source>
</evidence>
<evidence type="ECO:0000256" key="11">
    <source>
        <dbReference type="ARBA" id="ARBA00022729"/>
    </source>
</evidence>
<evidence type="ECO:0000256" key="12">
    <source>
        <dbReference type="ARBA" id="ARBA00022859"/>
    </source>
</evidence>
<dbReference type="PANTHER" id="PTHR45828">
    <property type="entry name" value="CYTOCHROME B561/FERRIC REDUCTASE TRANSMEMBRANE"/>
    <property type="match status" value="1"/>
</dbReference>
<keyword evidence="24" id="KW-1185">Reference proteome</keyword>
<evidence type="ECO:0000256" key="10">
    <source>
        <dbReference type="ARBA" id="ARBA00022692"/>
    </source>
</evidence>
<feature type="domain" description="DOMON" evidence="20">
    <location>
        <begin position="240"/>
        <end position="365"/>
    </location>
</feature>
<comment type="subcellular location">
    <subcellularLocation>
        <location evidence="2">Membrane</location>
        <topology evidence="2">Multi-pass membrane protein</topology>
    </subcellularLocation>
    <subcellularLocation>
        <location evidence="3">Secreted</location>
    </subcellularLocation>
</comment>
<keyword evidence="18" id="KW-0325">Glycoprotein</keyword>
<dbReference type="GO" id="GO:0045087">
    <property type="term" value="P:innate immune response"/>
    <property type="evidence" value="ECO:0007669"/>
    <property type="project" value="UniProtKB-KW"/>
</dbReference>
<proteinExistence type="inferred from homology"/>
<dbReference type="SMART" id="SM00665">
    <property type="entry name" value="B561"/>
    <property type="match status" value="1"/>
</dbReference>
<dbReference type="GO" id="GO:0016020">
    <property type="term" value="C:membrane"/>
    <property type="evidence" value="ECO:0007669"/>
    <property type="project" value="UniProtKB-SubCell"/>
</dbReference>
<keyword evidence="12" id="KW-0391">Immunity</keyword>
<dbReference type="Pfam" id="PF03351">
    <property type="entry name" value="DOMON"/>
    <property type="match status" value="1"/>
</dbReference>
<keyword evidence="7" id="KW-0964">Secreted</keyword>
<evidence type="ECO:0000256" key="9">
    <source>
        <dbReference type="ARBA" id="ARBA00022588"/>
    </source>
</evidence>
<keyword evidence="8" id="KW-0929">Antimicrobial</keyword>
<evidence type="ECO:0000313" key="23">
    <source>
        <dbReference type="EMBL" id="KAF6029162.1"/>
    </source>
</evidence>
<keyword evidence="11" id="KW-0732">Signal</keyword>
<evidence type="ECO:0000256" key="1">
    <source>
        <dbReference type="ARBA" id="ARBA00001970"/>
    </source>
</evidence>
<keyword evidence="13" id="KW-0249">Electron transport</keyword>
<dbReference type="GO" id="GO:0042742">
    <property type="term" value="P:defense response to bacterium"/>
    <property type="evidence" value="ECO:0007669"/>
    <property type="project" value="UniProtKB-KW"/>
</dbReference>
<evidence type="ECO:0000256" key="15">
    <source>
        <dbReference type="ARBA" id="ARBA00023004"/>
    </source>
</evidence>
<dbReference type="PROSITE" id="PS51019">
    <property type="entry name" value="REELIN"/>
    <property type="match status" value="1"/>
</dbReference>
<evidence type="ECO:0000256" key="4">
    <source>
        <dbReference type="ARBA" id="ARBA00008501"/>
    </source>
</evidence>
<protein>
    <submittedName>
        <fullName evidence="23">FRRS1</fullName>
    </submittedName>
</protein>
<evidence type="ECO:0000313" key="24">
    <source>
        <dbReference type="Proteomes" id="UP000593567"/>
    </source>
</evidence>
<dbReference type="InterPro" id="IPR005018">
    <property type="entry name" value="DOMON_domain"/>
</dbReference>
<dbReference type="GO" id="GO:0005576">
    <property type="term" value="C:extracellular region"/>
    <property type="evidence" value="ECO:0007669"/>
    <property type="project" value="UniProtKB-SubCell"/>
</dbReference>
<dbReference type="PROSITE" id="PS50836">
    <property type="entry name" value="DOMON"/>
    <property type="match status" value="1"/>
</dbReference>
<dbReference type="InterPro" id="IPR051237">
    <property type="entry name" value="Ferric-chelate_Red/DefProt"/>
</dbReference>
<comment type="similarity">
    <text evidence="5">Belongs to the FRRS1 family.</text>
</comment>
<comment type="caution">
    <text evidence="23">The sequence shown here is derived from an EMBL/GenBank/DDBJ whole genome shotgun (WGS) entry which is preliminary data.</text>
</comment>
<dbReference type="PANTHER" id="PTHR45828:SF9">
    <property type="entry name" value="CELL WALL INTEGRITY AND STRESS RESPONSE COMPONENT 4-LIKE-RELATED"/>
    <property type="match status" value="1"/>
</dbReference>
<dbReference type="Pfam" id="PF02014">
    <property type="entry name" value="Reeler"/>
    <property type="match status" value="1"/>
</dbReference>
<dbReference type="PROSITE" id="PS50939">
    <property type="entry name" value="CYTOCHROME_B561"/>
    <property type="match status" value="1"/>
</dbReference>
<feature type="transmembrane region" description="Helical" evidence="19">
    <location>
        <begin position="450"/>
        <end position="469"/>
    </location>
</feature>
<dbReference type="CDD" id="cd08544">
    <property type="entry name" value="Reeler"/>
    <property type="match status" value="1"/>
</dbReference>
<reference evidence="23" key="1">
    <citation type="submission" date="2020-06" db="EMBL/GenBank/DDBJ databases">
        <title>Draft genome of Bugula neritina, a colonial animal packing powerful symbionts and potential medicines.</title>
        <authorList>
            <person name="Rayko M."/>
        </authorList>
    </citation>
    <scope>NUCLEOTIDE SEQUENCE [LARGE SCALE GENOMIC DNA]</scope>
    <source>
        <strain evidence="23">Kwan_BN1</strain>
    </source>
</reference>
<feature type="transmembrane region" description="Helical" evidence="19">
    <location>
        <begin position="551"/>
        <end position="570"/>
    </location>
</feature>
<evidence type="ECO:0000256" key="5">
    <source>
        <dbReference type="ARBA" id="ARBA00009195"/>
    </source>
</evidence>
<feature type="domain" description="Cytochrome b561" evidence="21">
    <location>
        <begin position="371"/>
        <end position="577"/>
    </location>
</feature>
<comment type="cofactor">
    <cofactor evidence="1">
        <name>heme b</name>
        <dbReference type="ChEBI" id="CHEBI:60344"/>
    </cofactor>
</comment>
<dbReference type="Gene3D" id="2.60.40.4060">
    <property type="entry name" value="Reeler domain"/>
    <property type="match status" value="1"/>
</dbReference>
<evidence type="ECO:0000256" key="19">
    <source>
        <dbReference type="SAM" id="Phobius"/>
    </source>
</evidence>
<evidence type="ECO:0000259" key="22">
    <source>
        <dbReference type="PROSITE" id="PS51019"/>
    </source>
</evidence>
<evidence type="ECO:0000259" key="21">
    <source>
        <dbReference type="PROSITE" id="PS50939"/>
    </source>
</evidence>